<evidence type="ECO:0000313" key="3">
    <source>
        <dbReference type="Proteomes" id="UP000634136"/>
    </source>
</evidence>
<dbReference type="Proteomes" id="UP000634136">
    <property type="component" value="Unassembled WGS sequence"/>
</dbReference>
<reference evidence="2" key="1">
    <citation type="submission" date="2020-09" db="EMBL/GenBank/DDBJ databases">
        <title>Genome-Enabled Discovery of Anthraquinone Biosynthesis in Senna tora.</title>
        <authorList>
            <person name="Kang S.-H."/>
            <person name="Pandey R.P."/>
            <person name="Lee C.-M."/>
            <person name="Sim J.-S."/>
            <person name="Jeong J.-T."/>
            <person name="Choi B.-S."/>
            <person name="Jung M."/>
            <person name="Ginzburg D."/>
            <person name="Zhao K."/>
            <person name="Won S.Y."/>
            <person name="Oh T.-J."/>
            <person name="Yu Y."/>
            <person name="Kim N.-H."/>
            <person name="Lee O.R."/>
            <person name="Lee T.-H."/>
            <person name="Bashyal P."/>
            <person name="Kim T.-S."/>
            <person name="Lee W.-H."/>
            <person name="Kawkins C."/>
            <person name="Kim C.-K."/>
            <person name="Kim J.S."/>
            <person name="Ahn B.O."/>
            <person name="Rhee S.Y."/>
            <person name="Sohng J.K."/>
        </authorList>
    </citation>
    <scope>NUCLEOTIDE SEQUENCE</scope>
    <source>
        <tissue evidence="2">Leaf</tissue>
    </source>
</reference>
<dbReference type="EMBL" id="JAAIUW010000009">
    <property type="protein sequence ID" value="KAF7816336.1"/>
    <property type="molecule type" value="Genomic_DNA"/>
</dbReference>
<feature type="compositionally biased region" description="Basic residues" evidence="1">
    <location>
        <begin position="1"/>
        <end position="13"/>
    </location>
</feature>
<feature type="region of interest" description="Disordered" evidence="1">
    <location>
        <begin position="1"/>
        <end position="42"/>
    </location>
</feature>
<gene>
    <name evidence="2" type="ORF">G2W53_030305</name>
</gene>
<proteinExistence type="predicted"/>
<comment type="caution">
    <text evidence="2">The sequence shown here is derived from an EMBL/GenBank/DDBJ whole genome shotgun (WGS) entry which is preliminary data.</text>
</comment>
<accession>A0A834WEH1</accession>
<sequence>MVKNRMRHKLVRKSRGEVKVSRKMRIQQQKAEAPRGCGVSPGLWEDQFGDKVVS</sequence>
<keyword evidence="3" id="KW-1185">Reference proteome</keyword>
<dbReference type="AlphaFoldDB" id="A0A834WEH1"/>
<evidence type="ECO:0000256" key="1">
    <source>
        <dbReference type="SAM" id="MobiDB-lite"/>
    </source>
</evidence>
<protein>
    <submittedName>
        <fullName evidence="2">Uncharacterized protein</fullName>
    </submittedName>
</protein>
<evidence type="ECO:0000313" key="2">
    <source>
        <dbReference type="EMBL" id="KAF7816336.1"/>
    </source>
</evidence>
<organism evidence="2 3">
    <name type="scientific">Senna tora</name>
    <dbReference type="NCBI Taxonomy" id="362788"/>
    <lineage>
        <taxon>Eukaryota</taxon>
        <taxon>Viridiplantae</taxon>
        <taxon>Streptophyta</taxon>
        <taxon>Embryophyta</taxon>
        <taxon>Tracheophyta</taxon>
        <taxon>Spermatophyta</taxon>
        <taxon>Magnoliopsida</taxon>
        <taxon>eudicotyledons</taxon>
        <taxon>Gunneridae</taxon>
        <taxon>Pentapetalae</taxon>
        <taxon>rosids</taxon>
        <taxon>fabids</taxon>
        <taxon>Fabales</taxon>
        <taxon>Fabaceae</taxon>
        <taxon>Caesalpinioideae</taxon>
        <taxon>Cassia clade</taxon>
        <taxon>Senna</taxon>
    </lineage>
</organism>
<name>A0A834WEH1_9FABA</name>